<proteinExistence type="predicted"/>
<organism evidence="2 3">
    <name type="scientific">Podospora australis</name>
    <dbReference type="NCBI Taxonomy" id="1536484"/>
    <lineage>
        <taxon>Eukaryota</taxon>
        <taxon>Fungi</taxon>
        <taxon>Dikarya</taxon>
        <taxon>Ascomycota</taxon>
        <taxon>Pezizomycotina</taxon>
        <taxon>Sordariomycetes</taxon>
        <taxon>Sordariomycetidae</taxon>
        <taxon>Sordariales</taxon>
        <taxon>Podosporaceae</taxon>
        <taxon>Podospora</taxon>
    </lineage>
</organism>
<reference evidence="2" key="2">
    <citation type="submission" date="2023-05" db="EMBL/GenBank/DDBJ databases">
        <authorList>
            <consortium name="Lawrence Berkeley National Laboratory"/>
            <person name="Steindorff A."/>
            <person name="Hensen N."/>
            <person name="Bonometti L."/>
            <person name="Westerberg I."/>
            <person name="Brannstrom I.O."/>
            <person name="Guillou S."/>
            <person name="Cros-Aarteil S."/>
            <person name="Calhoun S."/>
            <person name="Haridas S."/>
            <person name="Kuo A."/>
            <person name="Mondo S."/>
            <person name="Pangilinan J."/>
            <person name="Riley R."/>
            <person name="Labutti K."/>
            <person name="Andreopoulos B."/>
            <person name="Lipzen A."/>
            <person name="Chen C."/>
            <person name="Yanf M."/>
            <person name="Daum C."/>
            <person name="Ng V."/>
            <person name="Clum A."/>
            <person name="Ohm R."/>
            <person name="Martin F."/>
            <person name="Silar P."/>
            <person name="Natvig D."/>
            <person name="Lalanne C."/>
            <person name="Gautier V."/>
            <person name="Ament-Velasquez S.L."/>
            <person name="Kruys A."/>
            <person name="Hutchinson M.I."/>
            <person name="Powell A.J."/>
            <person name="Barry K."/>
            <person name="Miller A.N."/>
            <person name="Grigoriev I.V."/>
            <person name="Debuchy R."/>
            <person name="Gladieux P."/>
            <person name="Thoren M.H."/>
            <person name="Johannesson H."/>
        </authorList>
    </citation>
    <scope>NUCLEOTIDE SEQUENCE</scope>
    <source>
        <strain evidence="2">PSN309</strain>
    </source>
</reference>
<protein>
    <recommendedName>
        <fullName evidence="1">Protein kinase domain-containing protein</fullName>
    </recommendedName>
</protein>
<accession>A0AAN7AEW9</accession>
<dbReference type="PROSITE" id="PS50011">
    <property type="entry name" value="PROTEIN_KINASE_DOM"/>
    <property type="match status" value="1"/>
</dbReference>
<dbReference type="InterPro" id="IPR000719">
    <property type="entry name" value="Prot_kinase_dom"/>
</dbReference>
<evidence type="ECO:0000259" key="1">
    <source>
        <dbReference type="PROSITE" id="PS50011"/>
    </source>
</evidence>
<comment type="caution">
    <text evidence="2">The sequence shown here is derived from an EMBL/GenBank/DDBJ whole genome shotgun (WGS) entry which is preliminary data.</text>
</comment>
<dbReference type="PANTHER" id="PTHR37542">
    <property type="entry name" value="HELO DOMAIN-CONTAINING PROTEIN-RELATED"/>
    <property type="match status" value="1"/>
</dbReference>
<dbReference type="InterPro" id="IPR011009">
    <property type="entry name" value="Kinase-like_dom_sf"/>
</dbReference>
<dbReference type="SUPFAM" id="SSF56112">
    <property type="entry name" value="Protein kinase-like (PK-like)"/>
    <property type="match status" value="1"/>
</dbReference>
<dbReference type="AlphaFoldDB" id="A0AAN7AEW9"/>
<reference evidence="2" key="1">
    <citation type="journal article" date="2023" name="Mol. Phylogenet. Evol.">
        <title>Genome-scale phylogeny and comparative genomics of the fungal order Sordariales.</title>
        <authorList>
            <person name="Hensen N."/>
            <person name="Bonometti L."/>
            <person name="Westerberg I."/>
            <person name="Brannstrom I.O."/>
            <person name="Guillou S."/>
            <person name="Cros-Aarteil S."/>
            <person name="Calhoun S."/>
            <person name="Haridas S."/>
            <person name="Kuo A."/>
            <person name="Mondo S."/>
            <person name="Pangilinan J."/>
            <person name="Riley R."/>
            <person name="LaButti K."/>
            <person name="Andreopoulos B."/>
            <person name="Lipzen A."/>
            <person name="Chen C."/>
            <person name="Yan M."/>
            <person name="Daum C."/>
            <person name="Ng V."/>
            <person name="Clum A."/>
            <person name="Steindorff A."/>
            <person name="Ohm R.A."/>
            <person name="Martin F."/>
            <person name="Silar P."/>
            <person name="Natvig D.O."/>
            <person name="Lalanne C."/>
            <person name="Gautier V."/>
            <person name="Ament-Velasquez S.L."/>
            <person name="Kruys A."/>
            <person name="Hutchinson M.I."/>
            <person name="Powell A.J."/>
            <person name="Barry K."/>
            <person name="Miller A.N."/>
            <person name="Grigoriev I.V."/>
            <person name="Debuchy R."/>
            <person name="Gladieux P."/>
            <person name="Hiltunen Thoren M."/>
            <person name="Johannesson H."/>
        </authorList>
    </citation>
    <scope>NUCLEOTIDE SEQUENCE</scope>
    <source>
        <strain evidence="2">PSN309</strain>
    </source>
</reference>
<name>A0AAN7AEW9_9PEZI</name>
<evidence type="ECO:0000313" key="2">
    <source>
        <dbReference type="EMBL" id="KAK4183352.1"/>
    </source>
</evidence>
<feature type="domain" description="Protein kinase" evidence="1">
    <location>
        <begin position="204"/>
        <end position="520"/>
    </location>
</feature>
<keyword evidence="3" id="KW-1185">Reference proteome</keyword>
<dbReference type="EMBL" id="MU864555">
    <property type="protein sequence ID" value="KAK4183352.1"/>
    <property type="molecule type" value="Genomic_DNA"/>
</dbReference>
<dbReference type="Gene3D" id="1.10.510.10">
    <property type="entry name" value="Transferase(Phosphotransferase) domain 1"/>
    <property type="match status" value="1"/>
</dbReference>
<dbReference type="Proteomes" id="UP001302126">
    <property type="component" value="Unassembled WGS sequence"/>
</dbReference>
<dbReference type="GO" id="GO:0004672">
    <property type="term" value="F:protein kinase activity"/>
    <property type="evidence" value="ECO:0007669"/>
    <property type="project" value="InterPro"/>
</dbReference>
<gene>
    <name evidence="2" type="ORF">QBC35DRAFT_114760</name>
</gene>
<dbReference type="GO" id="GO:0005524">
    <property type="term" value="F:ATP binding"/>
    <property type="evidence" value="ECO:0007669"/>
    <property type="project" value="InterPro"/>
</dbReference>
<evidence type="ECO:0000313" key="3">
    <source>
        <dbReference type="Proteomes" id="UP001302126"/>
    </source>
</evidence>
<dbReference type="PANTHER" id="PTHR37542:SF1">
    <property type="entry name" value="PRION-INHIBITION AND PROPAGATION HELO DOMAIN-CONTAINING PROTEIN"/>
    <property type="match status" value="1"/>
</dbReference>
<sequence>MSAELILAVFGVLEGCIKLARLAISTCQAFRTAEKDIDDKVVMLETIWMKLETQLNVLGKIKDHLSDELAQCHFNLLQKLESTLLQAVTQLERAAKYLDPTGKVAKVFQVGRWKYALVKKSLDSLMKDLEAWQARFDISWYLIIRISGSVLDPALAEVRRQRPEPAQQSRKVLSPLDNMLGLRQAIEDESNGALEDQKSVSILFDDTQLLNAHENAILYSTASTMRLSHSDASKENKVLVIETIDISAGVNPQNTTDAEHLCRKLQNVDPDTFGLLRCEGLIKKTDTSFARRGVVTSLEIVYRAPSFRANPDTTTTIQPPPTTLRQLLIDERDASLTAILKLAKQLVRSVSFVHACDLVHKNIRPENILVFPSPEQGQCVTPPQLAMGESYLIGFSQFRNINLETNRLGDTAWHRNLYRHPTRQGICILERYVMQHDIYSLGVCLLEIGLWRSLVGYYPETQQQQQDSDQHHSRVNEEIRQPVLAPSPGFALELRKVLTDKDFEKTFRPDATTWIKDDLVLLARKRLPQRMGDLYTEVVVECLTCLDSDSDSFGSWGERSLPENDSVIAVGVRFVERILGRMGEISV</sequence>